<keyword evidence="7" id="KW-1185">Reference proteome</keyword>
<evidence type="ECO:0000259" key="4">
    <source>
        <dbReference type="Pfam" id="PF12971"/>
    </source>
</evidence>
<dbReference type="Pfam" id="PF12972">
    <property type="entry name" value="NAGLU_C"/>
    <property type="match status" value="1"/>
</dbReference>
<accession>A0A2P8G597</accession>
<dbReference type="GO" id="GO:0016787">
    <property type="term" value="F:hydrolase activity"/>
    <property type="evidence" value="ECO:0007669"/>
    <property type="project" value="UniProtKB-KW"/>
</dbReference>
<dbReference type="InterPro" id="IPR024732">
    <property type="entry name" value="NAGLU_C"/>
</dbReference>
<dbReference type="AlphaFoldDB" id="A0A2P8G597"/>
<dbReference type="PANTHER" id="PTHR12872">
    <property type="entry name" value="ALPHA-N-ACETYLGLUCOSAMINIDASE"/>
    <property type="match status" value="1"/>
</dbReference>
<name>A0A2P8G597_9BACT</name>
<dbReference type="InterPro" id="IPR007781">
    <property type="entry name" value="NAGLU"/>
</dbReference>
<dbReference type="InterPro" id="IPR024733">
    <property type="entry name" value="NAGLU_tim-barrel"/>
</dbReference>
<proteinExistence type="predicted"/>
<dbReference type="Gene3D" id="1.20.120.670">
    <property type="entry name" value="N-acetyl-b-d-glucoasminidase"/>
    <property type="match status" value="1"/>
</dbReference>
<evidence type="ECO:0000259" key="5">
    <source>
        <dbReference type="Pfam" id="PF12972"/>
    </source>
</evidence>
<feature type="domain" description="Alpha-N-acetylglucosaminidase tim-barrel" evidence="3">
    <location>
        <begin position="116"/>
        <end position="436"/>
    </location>
</feature>
<gene>
    <name evidence="6" type="ORF">CLV42_107284</name>
</gene>
<dbReference type="PANTHER" id="PTHR12872:SF1">
    <property type="entry name" value="ALPHA-N-ACETYLGLUCOSAMINIDASE"/>
    <property type="match status" value="1"/>
</dbReference>
<keyword evidence="2" id="KW-0732">Signal</keyword>
<dbReference type="Gene3D" id="3.30.379.10">
    <property type="entry name" value="Chitobiase/beta-hexosaminidase domain 2-like"/>
    <property type="match status" value="1"/>
</dbReference>
<dbReference type="EMBL" id="PYGK01000007">
    <property type="protein sequence ID" value="PSL29137.1"/>
    <property type="molecule type" value="Genomic_DNA"/>
</dbReference>
<evidence type="ECO:0000313" key="6">
    <source>
        <dbReference type="EMBL" id="PSL29137.1"/>
    </source>
</evidence>
<organism evidence="6 7">
    <name type="scientific">Chitinophaga ginsengisoli</name>
    <dbReference type="NCBI Taxonomy" id="363837"/>
    <lineage>
        <taxon>Bacteria</taxon>
        <taxon>Pseudomonadati</taxon>
        <taxon>Bacteroidota</taxon>
        <taxon>Chitinophagia</taxon>
        <taxon>Chitinophagales</taxon>
        <taxon>Chitinophagaceae</taxon>
        <taxon>Chitinophaga</taxon>
    </lineage>
</organism>
<feature type="domain" description="Alpha-N-acetylglucosaminidase N-terminal" evidence="4">
    <location>
        <begin position="23"/>
        <end position="101"/>
    </location>
</feature>
<feature type="signal peptide" evidence="2">
    <location>
        <begin position="1"/>
        <end position="18"/>
    </location>
</feature>
<comment type="caution">
    <text evidence="6">The sequence shown here is derived from an EMBL/GenBank/DDBJ whole genome shotgun (WGS) entry which is preliminary data.</text>
</comment>
<sequence>MRKYSFLWLLLLSFQLRAGDFDGVKSLAARRTPWLSQQLVFEKLNVPGKDVFELQTRNGKLVIGATGPNAAAVGLNWYLKYYCSRSLSHMGDNLSPVSPLPVVQTALRQEASAQYRYALNYCTYNYTMSFYDWKAWEHELDWMALNGVNAMLVANGEEAVWQNVLRRIGYTQKEIDDYITGPAFNAWWLMGNLEGWGGPMPQSQIDSRKVLVQKMIARMQSLGIAPVMPGFYGMVPSSLKNKTSAHIIPQGNWGAFTRPDILDPTDTAFSRVAGIFYEETKKLYGSNIHLFSGDPFHEGGITTGVDLAKAGVNIQKSMQQYFPGAIWVLQGWQDNPRKEMLAQVDKSTILVQELFGETTNNWEKRNGYEGTPFIWCMVNNFGERPGLYGKLQRYADETHRARTGAFGQYMKGVGIMPEGIDNNPVSYELLMELAWHQEHVNVDEWIKTYVKSRYGKSDEHLLQAWQLLLQTAYNSVPGYQEGPPENILCARPALEIKSVSSWGTLKKNYDTARFAAAVRLFTEAAPRFRNSETYLLDHINFSRQVLSNQADYAFAELVKAYNSKDSVSFDVAANGFLQLCTRLNNLLNIHPFYRLSTYQQQAWRAGNTSAEKENNLHNAMVLITYWGANNRKEDYLHEYAYKEWGGMMDTFYKKRWEIYFGYLRKLMKGATAPAPDYFAWERDWVKTNERLK</sequence>
<dbReference type="Proteomes" id="UP000240978">
    <property type="component" value="Unassembled WGS sequence"/>
</dbReference>
<evidence type="ECO:0000256" key="1">
    <source>
        <dbReference type="ARBA" id="ARBA00022801"/>
    </source>
</evidence>
<reference evidence="6 7" key="1">
    <citation type="submission" date="2018-03" db="EMBL/GenBank/DDBJ databases">
        <title>Genomic Encyclopedia of Archaeal and Bacterial Type Strains, Phase II (KMG-II): from individual species to whole genera.</title>
        <authorList>
            <person name="Goeker M."/>
        </authorList>
    </citation>
    <scope>NUCLEOTIDE SEQUENCE [LARGE SCALE GENOMIC DNA]</scope>
    <source>
        <strain evidence="6 7">DSM 18107</strain>
    </source>
</reference>
<evidence type="ECO:0000256" key="2">
    <source>
        <dbReference type="SAM" id="SignalP"/>
    </source>
</evidence>
<dbReference type="InterPro" id="IPR029018">
    <property type="entry name" value="Hex-like_dom2"/>
</dbReference>
<dbReference type="InterPro" id="IPR024240">
    <property type="entry name" value="NAGLU_N"/>
</dbReference>
<feature type="chain" id="PRO_5015139067" evidence="2">
    <location>
        <begin position="19"/>
        <end position="692"/>
    </location>
</feature>
<dbReference type="OrthoDB" id="179563at2"/>
<evidence type="ECO:0000313" key="7">
    <source>
        <dbReference type="Proteomes" id="UP000240978"/>
    </source>
</evidence>
<dbReference type="Pfam" id="PF05089">
    <property type="entry name" value="NAGLU"/>
    <property type="match status" value="1"/>
</dbReference>
<dbReference type="Pfam" id="PF12971">
    <property type="entry name" value="NAGLU_N"/>
    <property type="match status" value="1"/>
</dbReference>
<protein>
    <submittedName>
        <fullName evidence="6">Alpha-N-acetylglucosaminidase</fullName>
    </submittedName>
</protein>
<dbReference type="RefSeq" id="WP_106603510.1">
    <property type="nucleotide sequence ID" value="NZ_PYGK01000007.1"/>
</dbReference>
<dbReference type="Gene3D" id="3.20.20.80">
    <property type="entry name" value="Glycosidases"/>
    <property type="match status" value="1"/>
</dbReference>
<evidence type="ECO:0000259" key="3">
    <source>
        <dbReference type="Pfam" id="PF05089"/>
    </source>
</evidence>
<dbReference type="GO" id="GO:0005975">
    <property type="term" value="P:carbohydrate metabolic process"/>
    <property type="evidence" value="ECO:0007669"/>
    <property type="project" value="UniProtKB-ARBA"/>
</dbReference>
<feature type="domain" description="Alpha-N-acetylglucosaminidase C-terminal" evidence="5">
    <location>
        <begin position="445"/>
        <end position="689"/>
    </location>
</feature>
<keyword evidence="1" id="KW-0378">Hydrolase</keyword>